<feature type="binding site" evidence="4">
    <location>
        <begin position="167"/>
        <end position="170"/>
    </location>
    <ligand>
        <name>GTP</name>
        <dbReference type="ChEBI" id="CHEBI:37565"/>
    </ligand>
</feature>
<dbReference type="GO" id="GO:0005525">
    <property type="term" value="F:GTP binding"/>
    <property type="evidence" value="ECO:0007669"/>
    <property type="project" value="UniProtKB-KW"/>
</dbReference>
<keyword evidence="1 4" id="KW-0547">Nucleotide-binding</keyword>
<evidence type="ECO:0000256" key="2">
    <source>
        <dbReference type="ARBA" id="ARBA00023134"/>
    </source>
</evidence>
<dbReference type="PRINTS" id="PR00318">
    <property type="entry name" value="GPROTEINA"/>
</dbReference>
<dbReference type="InterPro" id="IPR001019">
    <property type="entry name" value="Gprotein_alpha_su"/>
</dbReference>
<dbReference type="SUPFAM" id="SSF52540">
    <property type="entry name" value="P-loop containing nucleoside triphosphate hydrolases"/>
    <property type="match status" value="1"/>
</dbReference>
<dbReference type="GO" id="GO:0005737">
    <property type="term" value="C:cytoplasm"/>
    <property type="evidence" value="ECO:0007669"/>
    <property type="project" value="TreeGrafter"/>
</dbReference>
<proteinExistence type="predicted"/>
<dbReference type="PANTHER" id="PTHR10218">
    <property type="entry name" value="GTP-BINDING PROTEIN ALPHA SUBUNIT"/>
    <property type="match status" value="1"/>
</dbReference>
<dbReference type="GO" id="GO:0001664">
    <property type="term" value="F:G protein-coupled receptor binding"/>
    <property type="evidence" value="ECO:0007669"/>
    <property type="project" value="TreeGrafter"/>
</dbReference>
<dbReference type="SUPFAM" id="SSF47895">
    <property type="entry name" value="Transducin (alpha subunit), insertion domain"/>
    <property type="match status" value="1"/>
</dbReference>
<reference evidence="6" key="1">
    <citation type="submission" date="2023-03" db="UniProtKB">
        <authorList>
            <consortium name="WormBaseParasite"/>
        </authorList>
    </citation>
    <scope>IDENTIFICATION</scope>
</reference>
<evidence type="ECO:0000313" key="5">
    <source>
        <dbReference type="Proteomes" id="UP000036681"/>
    </source>
</evidence>
<dbReference type="GO" id="GO:0005834">
    <property type="term" value="C:heterotrimeric G-protein complex"/>
    <property type="evidence" value="ECO:0007669"/>
    <property type="project" value="TreeGrafter"/>
</dbReference>
<dbReference type="Pfam" id="PF00503">
    <property type="entry name" value="G-alpha"/>
    <property type="match status" value="1"/>
</dbReference>
<evidence type="ECO:0000256" key="3">
    <source>
        <dbReference type="ARBA" id="ARBA00023224"/>
    </source>
</evidence>
<dbReference type="InterPro" id="IPR011025">
    <property type="entry name" value="GproteinA_insert"/>
</dbReference>
<dbReference type="PROSITE" id="PS51882">
    <property type="entry name" value="G_ALPHA"/>
    <property type="match status" value="1"/>
</dbReference>
<dbReference type="GO" id="GO:0031683">
    <property type="term" value="F:G-protein beta/gamma-subunit complex binding"/>
    <property type="evidence" value="ECO:0007669"/>
    <property type="project" value="InterPro"/>
</dbReference>
<keyword evidence="2 4" id="KW-0342">GTP-binding</keyword>
<keyword evidence="5" id="KW-1185">Reference proteome</keyword>
<dbReference type="GO" id="GO:0003924">
    <property type="term" value="F:GTPase activity"/>
    <property type="evidence" value="ECO:0007669"/>
    <property type="project" value="InterPro"/>
</dbReference>
<evidence type="ECO:0000256" key="4">
    <source>
        <dbReference type="PIRSR" id="PIRSR601019-1"/>
    </source>
</evidence>
<name>A0A9J2PC75_ASCLU</name>
<keyword evidence="3" id="KW-0807">Transducer</keyword>
<evidence type="ECO:0000256" key="1">
    <source>
        <dbReference type="ARBA" id="ARBA00022741"/>
    </source>
</evidence>
<dbReference type="WBParaSite" id="ALUE_0000699801-mRNA-1">
    <property type="protein sequence ID" value="ALUE_0000699801-mRNA-1"/>
    <property type="gene ID" value="ALUE_0000699801"/>
</dbReference>
<feature type="binding site" evidence="4">
    <location>
        <position position="222"/>
    </location>
    <ligand>
        <name>GTP</name>
        <dbReference type="ChEBI" id="CHEBI:37565"/>
    </ligand>
</feature>
<dbReference type="InterPro" id="IPR027417">
    <property type="entry name" value="P-loop_NTPase"/>
</dbReference>
<dbReference type="Proteomes" id="UP000036681">
    <property type="component" value="Unplaced"/>
</dbReference>
<dbReference type="Gene3D" id="1.10.400.10">
    <property type="entry name" value="GI Alpha 1, domain 2-like"/>
    <property type="match status" value="1"/>
</dbReference>
<organism evidence="5 6">
    <name type="scientific">Ascaris lumbricoides</name>
    <name type="common">Giant roundworm</name>
    <dbReference type="NCBI Taxonomy" id="6252"/>
    <lineage>
        <taxon>Eukaryota</taxon>
        <taxon>Metazoa</taxon>
        <taxon>Ecdysozoa</taxon>
        <taxon>Nematoda</taxon>
        <taxon>Chromadorea</taxon>
        <taxon>Rhabditida</taxon>
        <taxon>Spirurina</taxon>
        <taxon>Ascaridomorpha</taxon>
        <taxon>Ascaridoidea</taxon>
        <taxon>Ascarididae</taxon>
        <taxon>Ascaris</taxon>
    </lineage>
</organism>
<protein>
    <submittedName>
        <fullName evidence="6">Uncharacterized protein</fullName>
    </submittedName>
</protein>
<dbReference type="FunFam" id="3.40.50.300:FF:000720">
    <property type="entry name" value="Guanine nucleotide-binding protein G(k) subunit alpha"/>
    <property type="match status" value="1"/>
</dbReference>
<dbReference type="SMART" id="SM00275">
    <property type="entry name" value="G_alpha"/>
    <property type="match status" value="1"/>
</dbReference>
<evidence type="ECO:0000313" key="6">
    <source>
        <dbReference type="WBParaSite" id="ALUE_0000699801-mRNA-1"/>
    </source>
</evidence>
<dbReference type="PANTHER" id="PTHR10218:SF208">
    <property type="entry name" value="GUANINE NUCLEOTIDE-BINDING PROTEIN ALPHA-14 SUBUNIT"/>
    <property type="match status" value="1"/>
</dbReference>
<accession>A0A9J2PC75</accession>
<dbReference type="GO" id="GO:0007188">
    <property type="term" value="P:adenylate cyclase-modulating G protein-coupled receptor signaling pathway"/>
    <property type="evidence" value="ECO:0007669"/>
    <property type="project" value="TreeGrafter"/>
</dbReference>
<feature type="binding site" evidence="4">
    <location>
        <begin position="48"/>
        <end position="49"/>
    </location>
    <ligand>
        <name>GTP</name>
        <dbReference type="ChEBI" id="CHEBI:37565"/>
    </ligand>
</feature>
<dbReference type="Gene3D" id="3.40.50.300">
    <property type="entry name" value="P-loop containing nucleotide triphosphate hydrolases"/>
    <property type="match status" value="1"/>
</dbReference>
<sequence length="250" mass="29225">MRRFATYGMKQTCGIRVSRPTAQLLHKFWLSEPIQQVYHERYNFELLDSASYFLNQLERISDPNFIPEELDILYCRMPASAAVTTSFSYGNVNLRISSIGGQSSQCRKWMHMFDDVRVVIFMVDLTTYARKHFADKSKKEMHNVLRRFREVARSNFLWHASMLLFFNKTDLFDEMLTMKPLSECFPRCSGEKDVMACRECVRSVFIKAAEPRTSIVTHFTIATQTHNIGFAFSSCINMILKHVIRNRTLL</sequence>
<dbReference type="AlphaFoldDB" id="A0A9J2PC75"/>